<dbReference type="PROSITE" id="PS51257">
    <property type="entry name" value="PROKAR_LIPOPROTEIN"/>
    <property type="match status" value="1"/>
</dbReference>
<dbReference type="InterPro" id="IPR054539">
    <property type="entry name" value="Beta-prop_PDH"/>
</dbReference>
<organism evidence="2 3">
    <name type="scientific">Anseongella ginsenosidimutans</name>
    <dbReference type="NCBI Taxonomy" id="496056"/>
    <lineage>
        <taxon>Bacteria</taxon>
        <taxon>Pseudomonadati</taxon>
        <taxon>Bacteroidota</taxon>
        <taxon>Sphingobacteriia</taxon>
        <taxon>Sphingobacteriales</taxon>
        <taxon>Sphingobacteriaceae</taxon>
        <taxon>Anseongella</taxon>
    </lineage>
</organism>
<dbReference type="Pfam" id="PF22807">
    <property type="entry name" value="TrAA12"/>
    <property type="match status" value="1"/>
</dbReference>
<evidence type="ECO:0000313" key="3">
    <source>
        <dbReference type="Proteomes" id="UP000295807"/>
    </source>
</evidence>
<feature type="domain" description="Pyrroloquinoline quinone-dependent pyranose dehydrogenase beta-propeller" evidence="1">
    <location>
        <begin position="44"/>
        <end position="424"/>
    </location>
</feature>
<gene>
    <name evidence="2" type="ORF">EDD80_107105</name>
</gene>
<dbReference type="SUPFAM" id="SSF50952">
    <property type="entry name" value="Soluble quinoprotein glucose dehydrogenase"/>
    <property type="match status" value="1"/>
</dbReference>
<evidence type="ECO:0000313" key="2">
    <source>
        <dbReference type="EMBL" id="TCS86572.1"/>
    </source>
</evidence>
<dbReference type="RefSeq" id="WP_132129581.1">
    <property type="nucleotide sequence ID" value="NZ_CP042432.1"/>
</dbReference>
<evidence type="ECO:0000259" key="1">
    <source>
        <dbReference type="Pfam" id="PF22807"/>
    </source>
</evidence>
<dbReference type="AlphaFoldDB" id="A0A4R3KPG3"/>
<dbReference type="Proteomes" id="UP000295807">
    <property type="component" value="Unassembled WGS sequence"/>
</dbReference>
<dbReference type="PANTHER" id="PTHR33546:SF1">
    <property type="entry name" value="LARGE, MULTIFUNCTIONAL SECRETED PROTEIN"/>
    <property type="match status" value="1"/>
</dbReference>
<protein>
    <submittedName>
        <fullName evidence="2">Glucose/arabinose dehydrogenase</fullName>
    </submittedName>
</protein>
<accession>A0A4R3KPG3</accession>
<dbReference type="Gene3D" id="2.120.10.30">
    <property type="entry name" value="TolB, C-terminal domain"/>
    <property type="match status" value="1"/>
</dbReference>
<name>A0A4R3KPG3_9SPHI</name>
<dbReference type="OrthoDB" id="9811395at2"/>
<keyword evidence="3" id="KW-1185">Reference proteome</keyword>
<dbReference type="InterPro" id="IPR011042">
    <property type="entry name" value="6-blade_b-propeller_TolB-like"/>
</dbReference>
<comment type="caution">
    <text evidence="2">The sequence shown here is derived from an EMBL/GenBank/DDBJ whole genome shotgun (WGS) entry which is preliminary data.</text>
</comment>
<sequence length="433" mass="47346">MKARNYLPVALAAVLATAGCQPGSTDDQNAGLAADPDNGSIELPENFGALVVADSLGRARHLTVRENGDIYVAIENLDKGGGIAALRDTTGDGKADQISYFGDYSGTGIGIRDNYLYFAPDSALFRYPFKGDELLPEAAFETIAYGLTSRNQHAAKTFTFDDQGNVYINIGAPSNACQDPDRTPGTPGQDPCPILEYAGGIWRFSAGQTKQSQEDGHRYATGIRNAVALDWNSSVNTLYALQHGRDQLANFWPELYTNEESAELPAEEFFLVRDGSDFGWPYCYYDHIQNKKVLSPEYGGDGRQIARCDSAENPIMAFPGHWAPNDVLFYDGDMFPEQYKNGAFIAFHGSWNRAPLKQAGYLVAFVPFNGDQPSGDWEVFAEGFTGTDSLSSPGDAEYRPMGLAQGPDGSLYISDSQNGRIWRVIYEGKNEEN</sequence>
<dbReference type="PANTHER" id="PTHR33546">
    <property type="entry name" value="LARGE, MULTIFUNCTIONAL SECRETED PROTEIN-RELATED"/>
    <property type="match status" value="1"/>
</dbReference>
<proteinExistence type="predicted"/>
<dbReference type="InterPro" id="IPR011041">
    <property type="entry name" value="Quinoprot_gluc/sorb_DH_b-prop"/>
</dbReference>
<reference evidence="2 3" key="1">
    <citation type="submission" date="2019-03" db="EMBL/GenBank/DDBJ databases">
        <title>Genomic Encyclopedia of Type Strains, Phase IV (KMG-IV): sequencing the most valuable type-strain genomes for metagenomic binning, comparative biology and taxonomic classification.</title>
        <authorList>
            <person name="Goeker M."/>
        </authorList>
    </citation>
    <scope>NUCLEOTIDE SEQUENCE [LARGE SCALE GENOMIC DNA]</scope>
    <source>
        <strain evidence="2 3">DSM 21100</strain>
    </source>
</reference>
<dbReference type="EMBL" id="SMAD01000007">
    <property type="protein sequence ID" value="TCS86572.1"/>
    <property type="molecule type" value="Genomic_DNA"/>
</dbReference>